<evidence type="ECO:0000313" key="4">
    <source>
        <dbReference type="Proteomes" id="UP000613177"/>
    </source>
</evidence>
<dbReference type="AlphaFoldDB" id="A0A8H7VS03"/>
<protein>
    <recommendedName>
        <fullName evidence="2">Cas12f1-like TNB domain-containing protein</fullName>
    </recommendedName>
</protein>
<evidence type="ECO:0000256" key="1">
    <source>
        <dbReference type="ARBA" id="ARBA00023125"/>
    </source>
</evidence>
<keyword evidence="4" id="KW-1185">Reference proteome</keyword>
<accession>A0A8H7VS03</accession>
<dbReference type="Proteomes" id="UP000613177">
    <property type="component" value="Unassembled WGS sequence"/>
</dbReference>
<dbReference type="InterPro" id="IPR010095">
    <property type="entry name" value="Cas12f1-like_TNB"/>
</dbReference>
<name>A0A8H7VS03_9FUNG</name>
<dbReference type="Pfam" id="PF07282">
    <property type="entry name" value="Cas12f1-like_TNB"/>
    <property type="match status" value="1"/>
</dbReference>
<organism evidence="3 4">
    <name type="scientific">Thamnidium elegans</name>
    <dbReference type="NCBI Taxonomy" id="101142"/>
    <lineage>
        <taxon>Eukaryota</taxon>
        <taxon>Fungi</taxon>
        <taxon>Fungi incertae sedis</taxon>
        <taxon>Mucoromycota</taxon>
        <taxon>Mucoromycotina</taxon>
        <taxon>Mucoromycetes</taxon>
        <taxon>Mucorales</taxon>
        <taxon>Mucorineae</taxon>
        <taxon>Mucoraceae</taxon>
        <taxon>Thamnidium</taxon>
    </lineage>
</organism>
<comment type="caution">
    <text evidence="3">The sequence shown here is derived from an EMBL/GenBank/DDBJ whole genome shotgun (WGS) entry which is preliminary data.</text>
</comment>
<gene>
    <name evidence="3" type="ORF">INT48_005426</name>
</gene>
<evidence type="ECO:0000259" key="2">
    <source>
        <dbReference type="Pfam" id="PF07282"/>
    </source>
</evidence>
<proteinExistence type="predicted"/>
<keyword evidence="1" id="KW-0238">DNA-binding</keyword>
<feature type="domain" description="Cas12f1-like TNB" evidence="2">
    <location>
        <begin position="197"/>
        <end position="252"/>
    </location>
</feature>
<dbReference type="EMBL" id="JAEPRE010000108">
    <property type="protein sequence ID" value="KAG2232536.1"/>
    <property type="molecule type" value="Genomic_DNA"/>
</dbReference>
<evidence type="ECO:0000313" key="3">
    <source>
        <dbReference type="EMBL" id="KAG2232536.1"/>
    </source>
</evidence>
<dbReference type="GO" id="GO:0003677">
    <property type="term" value="F:DNA binding"/>
    <property type="evidence" value="ECO:0007669"/>
    <property type="project" value="UniProtKB-KW"/>
</dbReference>
<sequence>MIQAGLRDVFVAADGNHLERHRIRTTTTAEYYQFSGFKKATITRGKIGRGNAEERAIISATPSLKTSSLDLFNAAAIYIFNNFANIALYYDRDLKFNKLKFRNCIKKQQTLSEISKRLITGSRKYDPTRHMVIEDSNKKWKQLSPRDGPEESNKPVVLAFGAAIFGNLRGNVPAPTKVVKDYLIKFARERNTKVPTYVVMVDEYLTSQICPRCQTRTTSNEKNSSSLKIHPVLKCSTCDTRWNRDHMASMNIRSVFLYMAQNNNNHPEAFRRT</sequence>
<reference evidence="3" key="1">
    <citation type="submission" date="2021-01" db="EMBL/GenBank/DDBJ databases">
        <title>Metabolic potential, ecology and presence of endohyphal bacteria is reflected in genomic diversity of Mucoromycotina.</title>
        <authorList>
            <person name="Muszewska A."/>
            <person name="Okrasinska A."/>
            <person name="Steczkiewicz K."/>
            <person name="Drgas O."/>
            <person name="Orlowska M."/>
            <person name="Perlinska-Lenart U."/>
            <person name="Aleksandrzak-Piekarczyk T."/>
            <person name="Szatraj K."/>
            <person name="Zielenkiewicz U."/>
            <person name="Pilsyk S."/>
            <person name="Malc E."/>
            <person name="Mieczkowski P."/>
            <person name="Kruszewska J.S."/>
            <person name="Biernat P."/>
            <person name="Pawlowska J."/>
        </authorList>
    </citation>
    <scope>NUCLEOTIDE SEQUENCE</scope>
    <source>
        <strain evidence="3">WA0000018081</strain>
    </source>
</reference>